<proteinExistence type="predicted"/>
<dbReference type="AlphaFoldDB" id="A0A1X2EQN1"/>
<feature type="chain" id="PRO_5039517800" description="Lipoprotein LprB" evidence="2">
    <location>
        <begin position="31"/>
        <end position="182"/>
    </location>
</feature>
<dbReference type="Pfam" id="PF12079">
    <property type="entry name" value="DUF3558"/>
    <property type="match status" value="1"/>
</dbReference>
<keyword evidence="2" id="KW-0732">Signal</keyword>
<evidence type="ECO:0000313" key="3">
    <source>
        <dbReference type="EMBL" id="ORX08318.1"/>
    </source>
</evidence>
<gene>
    <name evidence="3" type="ORF">AWC30_02590</name>
</gene>
<dbReference type="InterPro" id="IPR024520">
    <property type="entry name" value="DUF3558"/>
</dbReference>
<organism evidence="3 4">
    <name type="scientific">Mycolicibacillus trivialis</name>
    <dbReference type="NCBI Taxonomy" id="1798"/>
    <lineage>
        <taxon>Bacteria</taxon>
        <taxon>Bacillati</taxon>
        <taxon>Actinomycetota</taxon>
        <taxon>Actinomycetes</taxon>
        <taxon>Mycobacteriales</taxon>
        <taxon>Mycobacteriaceae</taxon>
        <taxon>Mycolicibacillus</taxon>
    </lineage>
</organism>
<protein>
    <recommendedName>
        <fullName evidence="5">Lipoprotein LprB</fullName>
    </recommendedName>
</protein>
<evidence type="ECO:0000256" key="2">
    <source>
        <dbReference type="SAM" id="SignalP"/>
    </source>
</evidence>
<accession>A0A1X2EQN1</accession>
<evidence type="ECO:0008006" key="5">
    <source>
        <dbReference type="Google" id="ProtNLM"/>
    </source>
</evidence>
<sequence length="182" mass="19335">MRFNPTLWAATAAMVLPLAVGCTSSGSDGAAPTLPPSPTVQPATHGPMFPQCGGISDETIAELTRVSGLVNTAQTSVGCQWLANGGIIGPHFSFSWYRGSPIGRERKTEELTRSSVEDITIGGYDGFIAIGSMPMLGDSLCEIGIQFDDDFIEWSVSFDKEPYPDPCEVATELTSQTIANAR</sequence>
<dbReference type="STRING" id="1798.AWC30_02590"/>
<keyword evidence="4" id="KW-1185">Reference proteome</keyword>
<comment type="caution">
    <text evidence="3">The sequence shown here is derived from an EMBL/GenBank/DDBJ whole genome shotgun (WGS) entry which is preliminary data.</text>
</comment>
<dbReference type="Proteomes" id="UP000193090">
    <property type="component" value="Unassembled WGS sequence"/>
</dbReference>
<dbReference type="EMBL" id="LQPZ01000007">
    <property type="protein sequence ID" value="ORX08318.1"/>
    <property type="molecule type" value="Genomic_DNA"/>
</dbReference>
<feature type="signal peptide" evidence="2">
    <location>
        <begin position="1"/>
        <end position="30"/>
    </location>
</feature>
<name>A0A1X2EQN1_9MYCO</name>
<feature type="region of interest" description="Disordered" evidence="1">
    <location>
        <begin position="27"/>
        <end position="46"/>
    </location>
</feature>
<evidence type="ECO:0000256" key="1">
    <source>
        <dbReference type="SAM" id="MobiDB-lite"/>
    </source>
</evidence>
<evidence type="ECO:0000313" key="4">
    <source>
        <dbReference type="Proteomes" id="UP000193090"/>
    </source>
</evidence>
<dbReference type="PROSITE" id="PS51257">
    <property type="entry name" value="PROKAR_LIPOPROTEIN"/>
    <property type="match status" value="1"/>
</dbReference>
<reference evidence="3 4" key="1">
    <citation type="submission" date="2016-01" db="EMBL/GenBank/DDBJ databases">
        <title>The new phylogeny of the genus Mycobacterium.</title>
        <authorList>
            <person name="Tarcisio F."/>
            <person name="Conor M."/>
            <person name="Antonella G."/>
            <person name="Elisabetta G."/>
            <person name="Giulia F.S."/>
            <person name="Sara T."/>
            <person name="Anna F."/>
            <person name="Clotilde B."/>
            <person name="Roberto B."/>
            <person name="Veronica D.S."/>
            <person name="Fabio R."/>
            <person name="Monica P."/>
            <person name="Olivier J."/>
            <person name="Enrico T."/>
            <person name="Nicola S."/>
        </authorList>
    </citation>
    <scope>NUCLEOTIDE SEQUENCE [LARGE SCALE GENOMIC DNA]</scope>
    <source>
        <strain evidence="3 4">DSM 44153</strain>
    </source>
</reference>